<proteinExistence type="predicted"/>
<organism evidence="1 2">
    <name type="scientific">Leptospira interrogans str. UI 12758</name>
    <dbReference type="NCBI Taxonomy" id="1049938"/>
    <lineage>
        <taxon>Bacteria</taxon>
        <taxon>Pseudomonadati</taxon>
        <taxon>Spirochaetota</taxon>
        <taxon>Spirochaetia</taxon>
        <taxon>Leptospirales</taxon>
        <taxon>Leptospiraceae</taxon>
        <taxon>Leptospira</taxon>
    </lineage>
</organism>
<evidence type="ECO:0000313" key="2">
    <source>
        <dbReference type="Proteomes" id="UP000001340"/>
    </source>
</evidence>
<dbReference type="AlphaFoldDB" id="A0A0E2D6Q8"/>
<dbReference type="EMBL" id="AHNR02000028">
    <property type="protein sequence ID" value="EKR55616.1"/>
    <property type="molecule type" value="Genomic_DNA"/>
</dbReference>
<evidence type="ECO:0000313" key="1">
    <source>
        <dbReference type="EMBL" id="EKR55616.1"/>
    </source>
</evidence>
<comment type="caution">
    <text evidence="1">The sequence shown here is derived from an EMBL/GenBank/DDBJ whole genome shotgun (WGS) entry which is preliminary data.</text>
</comment>
<dbReference type="Proteomes" id="UP000001340">
    <property type="component" value="Unassembled WGS sequence"/>
</dbReference>
<sequence length="51" mass="6111">MKKILFFIFEILLDQNDPFQLSSIFKKMKGPESRNKICLNFRLTGYIQTRV</sequence>
<gene>
    <name evidence="1" type="ORF">LEP1GSC105_2270</name>
</gene>
<protein>
    <submittedName>
        <fullName evidence="1">Uncharacterized protein</fullName>
    </submittedName>
</protein>
<name>A0A0E2D6Q8_LEPIR</name>
<reference evidence="1 2" key="1">
    <citation type="submission" date="2012-10" db="EMBL/GenBank/DDBJ databases">
        <authorList>
            <person name="Harkins D.M."/>
            <person name="Durkin A.S."/>
            <person name="Brinkac L.M."/>
            <person name="Haft D.H."/>
            <person name="Selengut J.D."/>
            <person name="Sanka R."/>
            <person name="DePew J."/>
            <person name="Purushe J."/>
            <person name="Chanthongthip A."/>
            <person name="Lattana O."/>
            <person name="Phetsouvanh R."/>
            <person name="Newton P.N."/>
            <person name="Vinetz J.M."/>
            <person name="Sutton G.G."/>
            <person name="Nierman W.C."/>
            <person name="Fouts D.E."/>
        </authorList>
    </citation>
    <scope>NUCLEOTIDE SEQUENCE [LARGE SCALE GENOMIC DNA]</scope>
    <source>
        <strain evidence="1 2">UI 12758</strain>
    </source>
</reference>
<accession>A0A0E2D6Q8</accession>